<protein>
    <submittedName>
        <fullName evidence="2">Uncharacterized protein</fullName>
    </submittedName>
</protein>
<evidence type="ECO:0000256" key="1">
    <source>
        <dbReference type="SAM" id="MobiDB-lite"/>
    </source>
</evidence>
<name>A0A6J4QLM3_9ACTN</name>
<proteinExistence type="predicted"/>
<feature type="region of interest" description="Disordered" evidence="1">
    <location>
        <begin position="1"/>
        <end position="51"/>
    </location>
</feature>
<accession>A0A6J4QLM3</accession>
<feature type="non-terminal residue" evidence="2">
    <location>
        <position position="51"/>
    </location>
</feature>
<dbReference type="AlphaFoldDB" id="A0A6J4QLM3"/>
<evidence type="ECO:0000313" key="2">
    <source>
        <dbReference type="EMBL" id="CAA9448534.1"/>
    </source>
</evidence>
<organism evidence="2">
    <name type="scientific">uncultured Rubrobacteraceae bacterium</name>
    <dbReference type="NCBI Taxonomy" id="349277"/>
    <lineage>
        <taxon>Bacteria</taxon>
        <taxon>Bacillati</taxon>
        <taxon>Actinomycetota</taxon>
        <taxon>Rubrobacteria</taxon>
        <taxon>Rubrobacterales</taxon>
        <taxon>Rubrobacteraceae</taxon>
        <taxon>environmental samples</taxon>
    </lineage>
</organism>
<sequence length="51" mass="5632">APERSKGGDPGAPGYDFPRCRKEFRKRGRKTRAARRAWSRASGWGGAGGWL</sequence>
<reference evidence="2" key="1">
    <citation type="submission" date="2020-02" db="EMBL/GenBank/DDBJ databases">
        <authorList>
            <person name="Meier V. D."/>
        </authorList>
    </citation>
    <scope>NUCLEOTIDE SEQUENCE</scope>
    <source>
        <strain evidence="2">AVDCRST_MAG14</strain>
    </source>
</reference>
<gene>
    <name evidence="2" type="ORF">AVDCRST_MAG14-651</name>
</gene>
<dbReference type="EMBL" id="CADCVG010000030">
    <property type="protein sequence ID" value="CAA9448534.1"/>
    <property type="molecule type" value="Genomic_DNA"/>
</dbReference>
<feature type="non-terminal residue" evidence="2">
    <location>
        <position position="1"/>
    </location>
</feature>
<feature type="compositionally biased region" description="Basic residues" evidence="1">
    <location>
        <begin position="22"/>
        <end position="38"/>
    </location>
</feature>